<name>A0A931CQR2_9MICC</name>
<feature type="transmembrane region" description="Helical" evidence="2">
    <location>
        <begin position="44"/>
        <end position="66"/>
    </location>
</feature>
<organism evidence="3 4">
    <name type="scientific">Arthrobacter terrae</name>
    <dbReference type="NCBI Taxonomy" id="2935737"/>
    <lineage>
        <taxon>Bacteria</taxon>
        <taxon>Bacillati</taxon>
        <taxon>Actinomycetota</taxon>
        <taxon>Actinomycetes</taxon>
        <taxon>Micrococcales</taxon>
        <taxon>Micrococcaceae</taxon>
        <taxon>Arthrobacter</taxon>
    </lineage>
</organism>
<evidence type="ECO:0000256" key="1">
    <source>
        <dbReference type="SAM" id="MobiDB-lite"/>
    </source>
</evidence>
<evidence type="ECO:0000256" key="2">
    <source>
        <dbReference type="SAM" id="Phobius"/>
    </source>
</evidence>
<evidence type="ECO:0000313" key="4">
    <source>
        <dbReference type="Proteomes" id="UP000655366"/>
    </source>
</evidence>
<evidence type="ECO:0000313" key="3">
    <source>
        <dbReference type="EMBL" id="MBG0739759.1"/>
    </source>
</evidence>
<feature type="region of interest" description="Disordered" evidence="1">
    <location>
        <begin position="164"/>
        <end position="194"/>
    </location>
</feature>
<dbReference type="AlphaFoldDB" id="A0A931CQR2"/>
<sequence>MYSLGKDNHAVRPRPGKWTGLGTVVLALVFLVALVFAANQNDVLGWFIAAVALGWLVLSTFVYIGVHKAASFGAEQVRRAQSTLAGTGPGAAAAAGNTGRGTTLIDDGSAGIRDRKLEHSFKIIAVQSGLLEEQLRHGSDADTAAMSRALETIAITAHNGQGMLRADGGVDGSAQGRKQDGSDDGGTVSGVVVD</sequence>
<feature type="compositionally biased region" description="Low complexity" evidence="1">
    <location>
        <begin position="185"/>
        <end position="194"/>
    </location>
</feature>
<dbReference type="EMBL" id="JADNYM010000011">
    <property type="protein sequence ID" value="MBG0739759.1"/>
    <property type="molecule type" value="Genomic_DNA"/>
</dbReference>
<protein>
    <submittedName>
        <fullName evidence="3">Uncharacterized protein</fullName>
    </submittedName>
</protein>
<dbReference type="RefSeq" id="WP_196396696.1">
    <property type="nucleotide sequence ID" value="NZ_JADNYM010000011.1"/>
</dbReference>
<keyword evidence="2" id="KW-0472">Membrane</keyword>
<keyword evidence="2" id="KW-1133">Transmembrane helix</keyword>
<gene>
    <name evidence="3" type="ORF">IV500_10210</name>
</gene>
<feature type="transmembrane region" description="Helical" evidence="2">
    <location>
        <begin position="20"/>
        <end position="38"/>
    </location>
</feature>
<accession>A0A931CQR2</accession>
<keyword evidence="4" id="KW-1185">Reference proteome</keyword>
<proteinExistence type="predicted"/>
<keyword evidence="2" id="KW-0812">Transmembrane</keyword>
<reference evidence="3 4" key="1">
    <citation type="submission" date="2020-11" db="EMBL/GenBank/DDBJ databases">
        <title>Arthrobacter antarcticus sp. nov., isolated from Antarctic Soil.</title>
        <authorList>
            <person name="Li J."/>
        </authorList>
    </citation>
    <scope>NUCLEOTIDE SEQUENCE [LARGE SCALE GENOMIC DNA]</scope>
    <source>
        <strain evidence="3 4">Z1-20</strain>
    </source>
</reference>
<dbReference type="Proteomes" id="UP000655366">
    <property type="component" value="Unassembled WGS sequence"/>
</dbReference>
<comment type="caution">
    <text evidence="3">The sequence shown here is derived from an EMBL/GenBank/DDBJ whole genome shotgun (WGS) entry which is preliminary data.</text>
</comment>